<dbReference type="GO" id="GO:0051603">
    <property type="term" value="P:proteolysis involved in protein catabolic process"/>
    <property type="evidence" value="ECO:0007669"/>
    <property type="project" value="TreeGrafter"/>
</dbReference>
<evidence type="ECO:0000256" key="3">
    <source>
        <dbReference type="ARBA" id="ARBA00022723"/>
    </source>
</evidence>
<dbReference type="InterPro" id="IPR007863">
    <property type="entry name" value="Peptidase_M16_C"/>
</dbReference>
<dbReference type="InterPro" id="IPR011249">
    <property type="entry name" value="Metalloenz_LuxS/M16"/>
</dbReference>
<evidence type="ECO:0000259" key="10">
    <source>
        <dbReference type="Pfam" id="PF16187"/>
    </source>
</evidence>
<dbReference type="GO" id="GO:0043171">
    <property type="term" value="P:peptide catabolic process"/>
    <property type="evidence" value="ECO:0007669"/>
    <property type="project" value="TreeGrafter"/>
</dbReference>
<evidence type="ECO:0000256" key="5">
    <source>
        <dbReference type="ARBA" id="ARBA00022833"/>
    </source>
</evidence>
<evidence type="ECO:0000259" key="11">
    <source>
        <dbReference type="Pfam" id="PF22456"/>
    </source>
</evidence>
<feature type="domain" description="Coenzyme PQQ synthesis protein F-like C-terminal lobe" evidence="11">
    <location>
        <begin position="812"/>
        <end position="910"/>
    </location>
</feature>
<reference evidence="13" key="1">
    <citation type="submission" date="2017-02" db="UniProtKB">
        <authorList>
            <consortium name="WormBaseParasite"/>
        </authorList>
    </citation>
    <scope>IDENTIFICATION</scope>
</reference>
<dbReference type="PANTHER" id="PTHR43690">
    <property type="entry name" value="NARDILYSIN"/>
    <property type="match status" value="1"/>
</dbReference>
<organism evidence="12 13">
    <name type="scientific">Syphacia muris</name>
    <dbReference type="NCBI Taxonomy" id="451379"/>
    <lineage>
        <taxon>Eukaryota</taxon>
        <taxon>Metazoa</taxon>
        <taxon>Ecdysozoa</taxon>
        <taxon>Nematoda</taxon>
        <taxon>Chromadorea</taxon>
        <taxon>Rhabditida</taxon>
        <taxon>Spirurina</taxon>
        <taxon>Oxyuridomorpha</taxon>
        <taxon>Oxyuroidea</taxon>
        <taxon>Oxyuridae</taxon>
        <taxon>Syphacia</taxon>
    </lineage>
</organism>
<dbReference type="InterPro" id="IPR050626">
    <property type="entry name" value="Peptidase_M16"/>
</dbReference>
<evidence type="ECO:0000259" key="9">
    <source>
        <dbReference type="Pfam" id="PF05193"/>
    </source>
</evidence>
<proteinExistence type="inferred from homology"/>
<dbReference type="GO" id="GO:0005829">
    <property type="term" value="C:cytosol"/>
    <property type="evidence" value="ECO:0007669"/>
    <property type="project" value="TreeGrafter"/>
</dbReference>
<keyword evidence="6" id="KW-0482">Metalloprotease</keyword>
<dbReference type="AlphaFoldDB" id="A0A0N5AFD3"/>
<evidence type="ECO:0000256" key="2">
    <source>
        <dbReference type="ARBA" id="ARBA00022670"/>
    </source>
</evidence>
<dbReference type="GO" id="GO:0046872">
    <property type="term" value="F:metal ion binding"/>
    <property type="evidence" value="ECO:0007669"/>
    <property type="project" value="UniProtKB-KW"/>
</dbReference>
<dbReference type="FunFam" id="3.30.830.10:FF:000004">
    <property type="entry name" value="Putative insulin-degrading enzyme"/>
    <property type="match status" value="1"/>
</dbReference>
<evidence type="ECO:0000313" key="13">
    <source>
        <dbReference type="WBParaSite" id="SMUV_0000298101-mRNA-1"/>
    </source>
</evidence>
<dbReference type="Pfam" id="PF05193">
    <property type="entry name" value="Peptidase_M16_C"/>
    <property type="match status" value="1"/>
</dbReference>
<dbReference type="FunFam" id="3.30.830.10:FF:000005">
    <property type="entry name" value="nardilysin isoform X1"/>
    <property type="match status" value="1"/>
</dbReference>
<dbReference type="PROSITE" id="PS00143">
    <property type="entry name" value="INSULINASE"/>
    <property type="match status" value="1"/>
</dbReference>
<comment type="similarity">
    <text evidence="1 7">Belongs to the peptidase M16 family.</text>
</comment>
<dbReference type="InterPro" id="IPR011765">
    <property type="entry name" value="Pept_M16_N"/>
</dbReference>
<dbReference type="InterPro" id="IPR054734">
    <property type="entry name" value="PqqF-like_C_4"/>
</dbReference>
<dbReference type="InterPro" id="IPR001431">
    <property type="entry name" value="Pept_M16_Zn_BS"/>
</dbReference>
<evidence type="ECO:0000256" key="7">
    <source>
        <dbReference type="RuleBase" id="RU004447"/>
    </source>
</evidence>
<evidence type="ECO:0000256" key="1">
    <source>
        <dbReference type="ARBA" id="ARBA00007261"/>
    </source>
</evidence>
<dbReference type="GO" id="GO:0005739">
    <property type="term" value="C:mitochondrion"/>
    <property type="evidence" value="ECO:0007669"/>
    <property type="project" value="TreeGrafter"/>
</dbReference>
<evidence type="ECO:0000313" key="12">
    <source>
        <dbReference type="Proteomes" id="UP000046393"/>
    </source>
</evidence>
<dbReference type="Proteomes" id="UP000046393">
    <property type="component" value="Unplaced"/>
</dbReference>
<dbReference type="Pfam" id="PF22456">
    <property type="entry name" value="PqqF-like_C_4"/>
    <property type="match status" value="1"/>
</dbReference>
<evidence type="ECO:0000256" key="6">
    <source>
        <dbReference type="ARBA" id="ARBA00023049"/>
    </source>
</evidence>
<evidence type="ECO:0000256" key="4">
    <source>
        <dbReference type="ARBA" id="ARBA00022801"/>
    </source>
</evidence>
<feature type="domain" description="Peptidase M16 N-terminal" evidence="8">
    <location>
        <begin position="35"/>
        <end position="172"/>
    </location>
</feature>
<sequence>MSKEEVIAQRFNNIVKSAEDKRLYRGLELRNGLRLLLVSDPKADKSAASMDVCVGHLMDPWELPGLAHFCEHMLFLGTDKFPSENEYGKYISSHGGMTNAFTASDHTNYHFDIAPEFLKGALDRFVQFFLCPQFTESATEREVCAVDSENSNNLKNDSWRLLQLERSLSKPGHDYGKFGTGSKKTLLEDARSNNIEPREALLNFHKRNYSSDLMCCCIVGNETLEELEDMVVSLGFGNIEKKNLKRKTWENPYGSEQLGVKVELVPIKDLRQMSLNFPIPDYTDYYKTGPAHYVAHLIGHEGPGSLLSELKRRGWVSTLSAGSRKMARGFSSFNISVNLSEDGLENTENIIKIMFEEIALLEKVGPLNWVQDELKKLHDIKFRFKVCFLAVEVIVDNFSYYVLIRCHLFFFKDVETPINLVTHMSSNLQSFPMEDVVYCDYRLDEFDKGECIFLGPKVNKKVIVDLLRRLNPHNMWYSVVSKKFANRADNQREKWYGTEYKKTKFEQSTYEHWALAKHTISDTLKLPLANQYIATKFDQKKLDDAPTNAPRIISDDEWARVWFVQDDEYKLPKCFTKVAVHSPLISSSPMNTFLSTMYISTLQDALAEFTYSPELAGLSSSFIETSSSLTLKITGYDEKQKLLTKNLLEKLVNFVPDEKRYEILKEDICRYLRCFKQTQPYTQCNYYTCLLLNTSEWTKEQILACAESCDVTRLKNFIKSVYEAIYLEIFVCGNMQEKEVLELKEDVVGIFKAVPGIRPLFASEISRCRAHIIPNGSGFILKRVQNTHKNSAVGFVMQTGEQSTRENALLELVVQLISEPAFNQLRTNEQLGYIVHTGTFRNFGAQGLQIIVQGEHDPEFVAQRIEGFLDEFRQKLSSMSEEEFKENVESLAMKMLEKPKTLNSKACRYWTEISSGFYHFNRGHACSALGFFEKHTLANTWSCFISLHSFLEQDEVPLLRTLTKDDVISYFDKHFAHDSPERRKLCTIVYADNEKAADNNNEKDLSNSKAESLITNIDSFKSSMGLYPLPQPVINIPPLAFKNNSDQ</sequence>
<dbReference type="InterPro" id="IPR032632">
    <property type="entry name" value="Peptidase_M16_M"/>
</dbReference>
<dbReference type="PANTHER" id="PTHR43690:SF18">
    <property type="entry name" value="INSULIN-DEGRADING ENZYME-RELATED"/>
    <property type="match status" value="1"/>
</dbReference>
<protein>
    <submittedName>
        <fullName evidence="13">Insulin-degrading enzyme</fullName>
    </submittedName>
</protein>
<accession>A0A0N5AFD3</accession>
<feature type="domain" description="Peptidase M16 middle/third" evidence="10">
    <location>
        <begin position="409"/>
        <end position="704"/>
    </location>
</feature>
<keyword evidence="12" id="KW-1185">Reference proteome</keyword>
<dbReference type="STRING" id="451379.A0A0N5AFD3"/>
<keyword evidence="2" id="KW-0645">Protease</keyword>
<name>A0A0N5AFD3_9BILA</name>
<keyword evidence="3" id="KW-0479">Metal-binding</keyword>
<keyword evidence="4" id="KW-0378">Hydrolase</keyword>
<dbReference type="Gene3D" id="3.30.830.10">
    <property type="entry name" value="Metalloenzyme, LuxS/M16 peptidase-like"/>
    <property type="match status" value="4"/>
</dbReference>
<feature type="domain" description="Peptidase M16 C-terminal" evidence="9">
    <location>
        <begin position="198"/>
        <end position="363"/>
    </location>
</feature>
<dbReference type="GO" id="GO:0004222">
    <property type="term" value="F:metalloendopeptidase activity"/>
    <property type="evidence" value="ECO:0007669"/>
    <property type="project" value="InterPro"/>
</dbReference>
<dbReference type="Pfam" id="PF16187">
    <property type="entry name" value="Peptidase_M16_M"/>
    <property type="match status" value="1"/>
</dbReference>
<evidence type="ECO:0000259" key="8">
    <source>
        <dbReference type="Pfam" id="PF00675"/>
    </source>
</evidence>
<keyword evidence="5" id="KW-0862">Zinc</keyword>
<dbReference type="SUPFAM" id="SSF63411">
    <property type="entry name" value="LuxS/MPP-like metallohydrolase"/>
    <property type="match status" value="5"/>
</dbReference>
<dbReference type="Pfam" id="PF00675">
    <property type="entry name" value="Peptidase_M16"/>
    <property type="match status" value="1"/>
</dbReference>
<dbReference type="WBParaSite" id="SMUV_0000298101-mRNA-1">
    <property type="protein sequence ID" value="SMUV_0000298101-mRNA-1"/>
    <property type="gene ID" value="SMUV_0000298101"/>
</dbReference>